<dbReference type="Gene3D" id="3.30.565.10">
    <property type="entry name" value="Histidine kinase-like ATPase, C-terminal domain"/>
    <property type="match status" value="1"/>
</dbReference>
<comment type="caution">
    <text evidence="12">The sequence shown here is derived from an EMBL/GenBank/DDBJ whole genome shotgun (WGS) entry which is preliminary data.</text>
</comment>
<accession>A0A9X4MC64</accession>
<dbReference type="PROSITE" id="PS50113">
    <property type="entry name" value="PAC"/>
    <property type="match status" value="4"/>
</dbReference>
<dbReference type="AlphaFoldDB" id="A0A9X4MC64"/>
<evidence type="ECO:0000256" key="6">
    <source>
        <dbReference type="ARBA" id="ARBA00022777"/>
    </source>
</evidence>
<dbReference type="InterPro" id="IPR000700">
    <property type="entry name" value="PAS-assoc_C"/>
</dbReference>
<evidence type="ECO:0000259" key="11">
    <source>
        <dbReference type="PROSITE" id="PS50113"/>
    </source>
</evidence>
<feature type="domain" description="PAC" evidence="11">
    <location>
        <begin position="401"/>
        <end position="454"/>
    </location>
</feature>
<feature type="domain" description="PAS" evidence="10">
    <location>
        <begin position="322"/>
        <end position="396"/>
    </location>
</feature>
<evidence type="ECO:0000256" key="1">
    <source>
        <dbReference type="ARBA" id="ARBA00000085"/>
    </source>
</evidence>
<dbReference type="EMBL" id="VBTY01000014">
    <property type="protein sequence ID" value="MDG3493554.1"/>
    <property type="molecule type" value="Genomic_DNA"/>
</dbReference>
<evidence type="ECO:0000259" key="10">
    <source>
        <dbReference type="PROSITE" id="PS50112"/>
    </source>
</evidence>
<dbReference type="InterPro" id="IPR052162">
    <property type="entry name" value="Sensor_kinase/Photoreceptor"/>
</dbReference>
<dbReference type="SMART" id="SM00065">
    <property type="entry name" value="GAF"/>
    <property type="match status" value="1"/>
</dbReference>
<feature type="domain" description="PAC" evidence="11">
    <location>
        <begin position="269"/>
        <end position="321"/>
    </location>
</feature>
<evidence type="ECO:0000256" key="3">
    <source>
        <dbReference type="ARBA" id="ARBA00012438"/>
    </source>
</evidence>
<dbReference type="InterPro" id="IPR005467">
    <property type="entry name" value="His_kinase_dom"/>
</dbReference>
<proteinExistence type="inferred from homology"/>
<dbReference type="RefSeq" id="WP_009625594.1">
    <property type="nucleotide sequence ID" value="NZ_VBTY01000014.1"/>
</dbReference>
<dbReference type="SUPFAM" id="SSF55785">
    <property type="entry name" value="PYP-like sensor domain (PAS domain)"/>
    <property type="match status" value="4"/>
</dbReference>
<dbReference type="InterPro" id="IPR035965">
    <property type="entry name" value="PAS-like_dom_sf"/>
</dbReference>
<dbReference type="Gene3D" id="3.30.450.40">
    <property type="match status" value="1"/>
</dbReference>
<dbReference type="EC" id="2.7.13.3" evidence="3"/>
<dbReference type="CDD" id="cd00130">
    <property type="entry name" value="PAS"/>
    <property type="match status" value="4"/>
</dbReference>
<feature type="domain" description="PAC" evidence="11">
    <location>
        <begin position="667"/>
        <end position="728"/>
    </location>
</feature>
<keyword evidence="6" id="KW-0418">Kinase</keyword>
<dbReference type="Pfam" id="PF02518">
    <property type="entry name" value="HATPase_c"/>
    <property type="match status" value="1"/>
</dbReference>
<dbReference type="InterPro" id="IPR029016">
    <property type="entry name" value="GAF-like_dom_sf"/>
</dbReference>
<organism evidence="12 13">
    <name type="scientific">Pseudanabaena catenata USMAC16</name>
    <dbReference type="NCBI Taxonomy" id="1855837"/>
    <lineage>
        <taxon>Bacteria</taxon>
        <taxon>Bacillati</taxon>
        <taxon>Cyanobacteriota</taxon>
        <taxon>Cyanophyceae</taxon>
        <taxon>Pseudanabaenales</taxon>
        <taxon>Pseudanabaenaceae</taxon>
        <taxon>Pseudanabaena</taxon>
    </lineage>
</organism>
<evidence type="ECO:0000256" key="2">
    <source>
        <dbReference type="ARBA" id="ARBA00006402"/>
    </source>
</evidence>
<keyword evidence="5" id="KW-0808">Transferase</keyword>
<dbReference type="SUPFAM" id="SSF55874">
    <property type="entry name" value="ATPase domain of HSP90 chaperone/DNA topoisomerase II/histidine kinase"/>
    <property type="match status" value="1"/>
</dbReference>
<dbReference type="InterPro" id="IPR016132">
    <property type="entry name" value="Phyto_chromo_attachment"/>
</dbReference>
<dbReference type="SMART" id="SM00091">
    <property type="entry name" value="PAS"/>
    <property type="match status" value="4"/>
</dbReference>
<dbReference type="InterPro" id="IPR011495">
    <property type="entry name" value="Sig_transdc_His_kin_sub2_dim/P"/>
</dbReference>
<reference evidence="12" key="1">
    <citation type="submission" date="2019-05" db="EMBL/GenBank/DDBJ databases">
        <title>Whole genome sequencing of Pseudanabaena catenata USMAC16.</title>
        <authorList>
            <person name="Khan Z."/>
            <person name="Omar W.M."/>
            <person name="Convey P."/>
            <person name="Merican F."/>
            <person name="Najimudin N."/>
        </authorList>
    </citation>
    <scope>NUCLEOTIDE SEQUENCE</scope>
    <source>
        <strain evidence="12">USMAC16</strain>
    </source>
</reference>
<dbReference type="InterPro" id="IPR000014">
    <property type="entry name" value="PAS"/>
</dbReference>
<feature type="domain" description="Phytochrome chromophore attachment site" evidence="8">
    <location>
        <begin position="748"/>
        <end position="888"/>
    </location>
</feature>
<dbReference type="PROSITE" id="PS50046">
    <property type="entry name" value="PHYTOCHROME_2"/>
    <property type="match status" value="1"/>
</dbReference>
<protein>
    <recommendedName>
        <fullName evidence="3">histidine kinase</fullName>
        <ecNumber evidence="3">2.7.13.3</ecNumber>
    </recommendedName>
</protein>
<dbReference type="InterPro" id="IPR003594">
    <property type="entry name" value="HATPase_dom"/>
</dbReference>
<evidence type="ECO:0000313" key="12">
    <source>
        <dbReference type="EMBL" id="MDG3493554.1"/>
    </source>
</evidence>
<dbReference type="SMART" id="SM00387">
    <property type="entry name" value="HATPase_c"/>
    <property type="match status" value="1"/>
</dbReference>
<dbReference type="Gene3D" id="3.30.450.20">
    <property type="entry name" value="PAS domain"/>
    <property type="match status" value="4"/>
</dbReference>
<dbReference type="GO" id="GO:0004673">
    <property type="term" value="F:protein histidine kinase activity"/>
    <property type="evidence" value="ECO:0007669"/>
    <property type="project" value="UniProtKB-EC"/>
</dbReference>
<dbReference type="InterPro" id="IPR001610">
    <property type="entry name" value="PAC"/>
</dbReference>
<dbReference type="InterPro" id="IPR036890">
    <property type="entry name" value="HATPase_C_sf"/>
</dbReference>
<sequence length="1123" mass="130378">MNRVIASSEWKVLIIADSYASLAPIGFSESANPLIIEYRSDRYHFHNFHSDPSLLVTLEPDLQSPPNCVFLEWEESHPDKEFFLRQLNSIQVPVVLLVNADDEGCMVRIAQDYQDYLVKETLTKELIFAALRNAIAQSHLKKEIAKKEITKKEITKKEIAKKEIAKKEIAATRQWQKSPMSKNPHAPLPSEEIIDDREYFYTIAERAHVMLRESGTDKSYYYFNQAWLDYTGRSLEQEIGDGWLEGIHPDDREMSLDIYFKAFDARKSFEMEYRLKRHDQIYGWIIDRGVPIFNKDNLFLGYIGFCCDITAHKQTEIELQNNLKFIQKIADASPNILYLYDLQEKRNIYSNREIAKILGYSTEQIQAMKDNLHRNLIHPEDLAIMESHIHRLSQARDEEILEVEYRAINANGEIKWLRSYDTIFNRDDCGRVQQIIGNAQDVSDRKQIELNLEESQRFINQIADSSPGIIYLFNVQEQRNIYANKNLQSVLGYTPEEIQEMGSDFFLSLIHPEDMDVYFQYFQRINVAADGEVVQSEYRVKHANGNWRWLYTLDTVFSLDKNGKVLLTTGTANDITDRKIVEAELLASEQRFARIVSSFPGIIYTYIHNPDGEHYFEYISSRVEDIYELSPEQVLQDCKCLYDHHHTDDRQGFWDAALHSIASASPLNHECRIVTPSGKIKWLQINSMPERIENLNVTLFKRKNGDIARHGIMLDITELKLAEARLLEQTSQQKLLSIITQRIRSSLQLEEILNITVTEIHKFFHGDRTLIYQVLDNGTRLVVAESVSAPWQSIFNAIVWDNTVPEDLYKEYLQGKLYVLHGESESELELKVISLGNEYLISPPIKAKLAMPIINNNQLWGLICIHQYDSSRHWQEWEIDLMKQLSSQFTIIFQQATLYQQVQIELASKEILYQQLENELQQKKVLLKEVHHRVKNNLQVMSSLLRMQFRKTTPEVKILVEEYQNRIQSMALLHAQLHRNDDLDQINFYNYISDLLVNLFQCYGKSPTLITYTIDASNISLPLDRSISLGLIINELISNSLKYAFPKGIGKINIQLLQKQQQYHLIVADNGVGIPANIILEHTDSLGMQLVFSLVEQLEGTLIHDGEKGTKFQVIFPVWQKTH</sequence>
<comment type="similarity">
    <text evidence="2">In the N-terminal section; belongs to the phytochrome family.</text>
</comment>
<dbReference type="Pfam" id="PF08447">
    <property type="entry name" value="PAS_3"/>
    <property type="match status" value="4"/>
</dbReference>
<comment type="catalytic activity">
    <reaction evidence="1">
        <text>ATP + protein L-histidine = ADP + protein N-phospho-L-histidine.</text>
        <dbReference type="EC" id="2.7.13.3"/>
    </reaction>
</comment>
<keyword evidence="13" id="KW-1185">Reference proteome</keyword>
<feature type="domain" description="PAS" evidence="10">
    <location>
        <begin position="455"/>
        <end position="532"/>
    </location>
</feature>
<dbReference type="Proteomes" id="UP001152872">
    <property type="component" value="Unassembled WGS sequence"/>
</dbReference>
<evidence type="ECO:0000259" key="9">
    <source>
        <dbReference type="PROSITE" id="PS50109"/>
    </source>
</evidence>
<evidence type="ECO:0000256" key="4">
    <source>
        <dbReference type="ARBA" id="ARBA00022553"/>
    </source>
</evidence>
<keyword evidence="7" id="KW-0175">Coiled coil</keyword>
<feature type="domain" description="PAC" evidence="11">
    <location>
        <begin position="534"/>
        <end position="587"/>
    </location>
</feature>
<gene>
    <name evidence="12" type="ORF">FEV09_03190</name>
</gene>
<feature type="coiled-coil region" evidence="7">
    <location>
        <begin position="899"/>
        <end position="933"/>
    </location>
</feature>
<name>A0A9X4MC64_9CYAN</name>
<feature type="domain" description="Histidine kinase" evidence="9">
    <location>
        <begin position="929"/>
        <end position="1120"/>
    </location>
</feature>
<dbReference type="SMART" id="SM00086">
    <property type="entry name" value="PAC"/>
    <property type="match status" value="4"/>
</dbReference>
<dbReference type="PROSITE" id="PS50112">
    <property type="entry name" value="PAS"/>
    <property type="match status" value="2"/>
</dbReference>
<dbReference type="NCBIfam" id="TIGR00229">
    <property type="entry name" value="sensory_box"/>
    <property type="match status" value="3"/>
</dbReference>
<dbReference type="InterPro" id="IPR013655">
    <property type="entry name" value="PAS_fold_3"/>
</dbReference>
<dbReference type="InterPro" id="IPR003018">
    <property type="entry name" value="GAF"/>
</dbReference>
<dbReference type="Pfam" id="PF07568">
    <property type="entry name" value="HisKA_2"/>
    <property type="match status" value="1"/>
</dbReference>
<keyword evidence="4" id="KW-0597">Phosphoprotein</keyword>
<dbReference type="SUPFAM" id="SSF55781">
    <property type="entry name" value="GAF domain-like"/>
    <property type="match status" value="1"/>
</dbReference>
<evidence type="ECO:0000259" key="8">
    <source>
        <dbReference type="PROSITE" id="PS50046"/>
    </source>
</evidence>
<evidence type="ECO:0000256" key="5">
    <source>
        <dbReference type="ARBA" id="ARBA00022679"/>
    </source>
</evidence>
<dbReference type="PANTHER" id="PTHR43304">
    <property type="entry name" value="PHYTOCHROME-LIKE PROTEIN CPH1"/>
    <property type="match status" value="1"/>
</dbReference>
<dbReference type="CDD" id="cd00075">
    <property type="entry name" value="HATPase"/>
    <property type="match status" value="1"/>
</dbReference>
<dbReference type="PROSITE" id="PS50109">
    <property type="entry name" value="HIS_KIN"/>
    <property type="match status" value="1"/>
</dbReference>
<dbReference type="Pfam" id="PF01590">
    <property type="entry name" value="GAF"/>
    <property type="match status" value="1"/>
</dbReference>
<dbReference type="PANTHER" id="PTHR43304:SF1">
    <property type="entry name" value="PAC DOMAIN-CONTAINING PROTEIN"/>
    <property type="match status" value="1"/>
</dbReference>
<evidence type="ECO:0000256" key="7">
    <source>
        <dbReference type="SAM" id="Coils"/>
    </source>
</evidence>
<evidence type="ECO:0000313" key="13">
    <source>
        <dbReference type="Proteomes" id="UP001152872"/>
    </source>
</evidence>